<dbReference type="InterPro" id="IPR017508">
    <property type="entry name" value="HipA_N1"/>
</dbReference>
<gene>
    <name evidence="2" type="ORF">BTO32_14955</name>
</gene>
<feature type="domain" description="HipA N-terminal subdomain 1" evidence="1">
    <location>
        <begin position="4"/>
        <end position="99"/>
    </location>
</feature>
<dbReference type="OrthoDB" id="196808at2"/>
<organism evidence="2 3">
    <name type="scientific">Marinobacter lutaoensis</name>
    <dbReference type="NCBI Taxonomy" id="135739"/>
    <lineage>
        <taxon>Bacteria</taxon>
        <taxon>Pseudomonadati</taxon>
        <taxon>Pseudomonadota</taxon>
        <taxon>Gammaproteobacteria</taxon>
        <taxon>Pseudomonadales</taxon>
        <taxon>Marinobacteraceae</taxon>
        <taxon>Marinobacter</taxon>
    </lineage>
</organism>
<keyword evidence="3" id="KW-1185">Reference proteome</keyword>
<dbReference type="Pfam" id="PF13657">
    <property type="entry name" value="Couple_hipA"/>
    <property type="match status" value="1"/>
</dbReference>
<dbReference type="STRING" id="135739.BTO32_14955"/>
<reference evidence="2 3" key="1">
    <citation type="submission" date="2016-12" db="EMBL/GenBank/DDBJ databases">
        <title>Marinobacter lutaoensis whole genome sequencing.</title>
        <authorList>
            <person name="Verma A."/>
            <person name="Krishnamurthi S."/>
        </authorList>
    </citation>
    <scope>NUCLEOTIDE SEQUENCE [LARGE SCALE GENOMIC DNA]</scope>
    <source>
        <strain evidence="2 3">T5054</strain>
    </source>
</reference>
<evidence type="ECO:0000259" key="1">
    <source>
        <dbReference type="Pfam" id="PF13657"/>
    </source>
</evidence>
<accession>A0A1V2DPS7</accession>
<sequence length="105" mass="11570">MKALVKMNGIVAGTLSRQGSKVMFEYDKGYLTLGQPALSKSLPLRTEPYESEGLPAYFSGLVSEGWLKRVQSREQRIDPDDDFALLVHNGDDLPGAITIELLDLS</sequence>
<proteinExistence type="predicted"/>
<protein>
    <recommendedName>
        <fullName evidence="1">HipA N-terminal subdomain 1 domain-containing protein</fullName>
    </recommendedName>
</protein>
<evidence type="ECO:0000313" key="3">
    <source>
        <dbReference type="Proteomes" id="UP000189339"/>
    </source>
</evidence>
<dbReference type="NCBIfam" id="TIGR03071">
    <property type="entry name" value="couple_hipA"/>
    <property type="match status" value="1"/>
</dbReference>
<dbReference type="RefSeq" id="WP_076725455.1">
    <property type="nucleotide sequence ID" value="NZ_MSCW01000009.1"/>
</dbReference>
<dbReference type="AlphaFoldDB" id="A0A1V2DPS7"/>
<evidence type="ECO:0000313" key="2">
    <source>
        <dbReference type="EMBL" id="ONF42510.1"/>
    </source>
</evidence>
<dbReference type="Proteomes" id="UP000189339">
    <property type="component" value="Unassembled WGS sequence"/>
</dbReference>
<comment type="caution">
    <text evidence="2">The sequence shown here is derived from an EMBL/GenBank/DDBJ whole genome shotgun (WGS) entry which is preliminary data.</text>
</comment>
<dbReference type="EMBL" id="MSCW01000009">
    <property type="protein sequence ID" value="ONF42510.1"/>
    <property type="molecule type" value="Genomic_DNA"/>
</dbReference>
<name>A0A1V2DPS7_9GAMM</name>